<keyword evidence="3" id="KW-0418">Kinase</keyword>
<comment type="similarity">
    <text evidence="1">Belongs to the FGGY kinase family.</text>
</comment>
<sequence>MSGKRRGWWSDSIPLLGQQSNSKSHPQKHQNQPLSLSSFSLSSSTSPSAVYLEMTSPSAAGDGDGVSDRSVFLGVDVGTGSARAGIFDENGKLLGSSSSPIQIWKDGDCIEKALGKLLENGHSCYNLCISEARRTIHLFDGKITDTFENQQSSTDIWHAVCAAVKAACSIADVAGEEVKGIGFAATCSLGPVKTKLRFHFLVVAVDSDGSPVTVSWSGDSRRNIIVWMDHRAVEQAERINSRNSPVLQYCGGALSPEMQPPKLLWVKENLQESWSMVFRWMDLSDWLSYRATGDDTRSLCTTVCKWTYLGHAHMQQNNEKDSRDMEACGWDDDFWEEIGLGDLVDGHHAKIGRSVAFPGHPLGSGLTPAAAKARNFELGLVAGIPVGTSLIDAHAGGVGVMESVPVSDSEAKENDVEALCHRMVLVCGTSTCHMAISKSKLFIPGVWGPFWSAMVPEYWLTEGGQSATGALLDHIIENHVASALLANRAASRKISVYELLNKTLESMMLDLKLPFLASLTEETHVLPDFHGNRSPIADPKAKGVVFGLTLDTGEKQLALWYLATVQGIAYGTRHIVEHCISVSLRVAYLEKVYFVPHIYFRFLIMDCFSHPLTYFSDPSRFSFVLSPPLQIDTILACGGLAKNPLFVQEHADIIGCPIILPRESESVLLGAAILGSVAARKYSSVHEAMKALNAAGRVVHPSKDPKVKKYHDAKYHIFRELYEQQLSYRSLMAQALTS</sequence>
<dbReference type="Gene3D" id="3.30.420.40">
    <property type="match status" value="3"/>
</dbReference>
<evidence type="ECO:0000313" key="7">
    <source>
        <dbReference type="EMBL" id="GMN52125.1"/>
    </source>
</evidence>
<dbReference type="PANTHER" id="PTHR43435">
    <property type="entry name" value="RIBULOKINASE"/>
    <property type="match status" value="1"/>
</dbReference>
<dbReference type="GO" id="GO:0019150">
    <property type="term" value="F:D-ribulokinase activity"/>
    <property type="evidence" value="ECO:0007669"/>
    <property type="project" value="TreeGrafter"/>
</dbReference>
<dbReference type="InterPro" id="IPR018485">
    <property type="entry name" value="FGGY_C"/>
</dbReference>
<dbReference type="Proteomes" id="UP001187192">
    <property type="component" value="Unassembled WGS sequence"/>
</dbReference>
<dbReference type="InterPro" id="IPR006003">
    <property type="entry name" value="FGGY_RbtK-like"/>
</dbReference>
<gene>
    <name evidence="7" type="ORF">TIFTF001_021274</name>
</gene>
<feature type="domain" description="Carbohydrate kinase FGGY C-terminal" evidence="6">
    <location>
        <begin position="424"/>
        <end position="679"/>
    </location>
</feature>
<reference evidence="7" key="1">
    <citation type="submission" date="2023-07" db="EMBL/GenBank/DDBJ databases">
        <title>draft genome sequence of fig (Ficus carica).</title>
        <authorList>
            <person name="Takahashi T."/>
            <person name="Nishimura K."/>
        </authorList>
    </citation>
    <scope>NUCLEOTIDE SEQUENCE</scope>
</reference>
<evidence type="ECO:0000256" key="1">
    <source>
        <dbReference type="ARBA" id="ARBA00009156"/>
    </source>
</evidence>
<evidence type="ECO:0000256" key="4">
    <source>
        <dbReference type="ARBA" id="ARBA00074355"/>
    </source>
</evidence>
<feature type="region of interest" description="Disordered" evidence="5">
    <location>
        <begin position="1"/>
        <end position="40"/>
    </location>
</feature>
<dbReference type="CDD" id="cd07782">
    <property type="entry name" value="ASKHA_NBD_FGGY_D-RBK"/>
    <property type="match status" value="1"/>
</dbReference>
<dbReference type="FunFam" id="3.30.420.40:FF:000101">
    <property type="entry name" value="FGGY carbohydrate kinase domain-containing protein"/>
    <property type="match status" value="1"/>
</dbReference>
<dbReference type="AlphaFoldDB" id="A0AA88AHN4"/>
<name>A0AA88AHN4_FICCA</name>
<organism evidence="7 8">
    <name type="scientific">Ficus carica</name>
    <name type="common">Common fig</name>
    <dbReference type="NCBI Taxonomy" id="3494"/>
    <lineage>
        <taxon>Eukaryota</taxon>
        <taxon>Viridiplantae</taxon>
        <taxon>Streptophyta</taxon>
        <taxon>Embryophyta</taxon>
        <taxon>Tracheophyta</taxon>
        <taxon>Spermatophyta</taxon>
        <taxon>Magnoliopsida</taxon>
        <taxon>eudicotyledons</taxon>
        <taxon>Gunneridae</taxon>
        <taxon>Pentapetalae</taxon>
        <taxon>rosids</taxon>
        <taxon>fabids</taxon>
        <taxon>Rosales</taxon>
        <taxon>Moraceae</taxon>
        <taxon>Ficeae</taxon>
        <taxon>Ficus</taxon>
    </lineage>
</organism>
<evidence type="ECO:0000256" key="5">
    <source>
        <dbReference type="SAM" id="MobiDB-lite"/>
    </source>
</evidence>
<dbReference type="EMBL" id="BTGU01000040">
    <property type="protein sequence ID" value="GMN52125.1"/>
    <property type="molecule type" value="Genomic_DNA"/>
</dbReference>
<feature type="compositionally biased region" description="Polar residues" evidence="5">
    <location>
        <begin position="17"/>
        <end position="33"/>
    </location>
</feature>
<dbReference type="SUPFAM" id="SSF53067">
    <property type="entry name" value="Actin-like ATPase domain"/>
    <property type="match status" value="3"/>
</dbReference>
<dbReference type="InterPro" id="IPR043129">
    <property type="entry name" value="ATPase_NBD"/>
</dbReference>
<dbReference type="Pfam" id="PF02782">
    <property type="entry name" value="FGGY_C"/>
    <property type="match status" value="1"/>
</dbReference>
<comment type="caution">
    <text evidence="7">The sequence shown here is derived from an EMBL/GenBank/DDBJ whole genome shotgun (WGS) entry which is preliminary data.</text>
</comment>
<dbReference type="PANTHER" id="PTHR43435:SF4">
    <property type="entry name" value="FGGY CARBOHYDRATE KINASE DOMAIN-CONTAINING PROTEIN"/>
    <property type="match status" value="1"/>
</dbReference>
<dbReference type="NCBIfam" id="TIGR01315">
    <property type="entry name" value="5C_CHO_kinase"/>
    <property type="match status" value="1"/>
</dbReference>
<accession>A0AA88AHN4</accession>
<protein>
    <recommendedName>
        <fullName evidence="4">FGGY carbohydrate kinase domain-containing protein</fullName>
    </recommendedName>
</protein>
<keyword evidence="8" id="KW-1185">Reference proteome</keyword>
<dbReference type="GO" id="GO:0005737">
    <property type="term" value="C:cytoplasm"/>
    <property type="evidence" value="ECO:0007669"/>
    <property type="project" value="TreeGrafter"/>
</dbReference>
<keyword evidence="2" id="KW-0808">Transferase</keyword>
<evidence type="ECO:0000256" key="2">
    <source>
        <dbReference type="ARBA" id="ARBA00022679"/>
    </source>
</evidence>
<evidence type="ECO:0000259" key="6">
    <source>
        <dbReference type="Pfam" id="PF02782"/>
    </source>
</evidence>
<evidence type="ECO:0000313" key="8">
    <source>
        <dbReference type="Proteomes" id="UP001187192"/>
    </source>
</evidence>
<evidence type="ECO:0000256" key="3">
    <source>
        <dbReference type="ARBA" id="ARBA00022777"/>
    </source>
</evidence>
<proteinExistence type="inferred from homology"/>
<dbReference type="GO" id="GO:0019321">
    <property type="term" value="P:pentose metabolic process"/>
    <property type="evidence" value="ECO:0007669"/>
    <property type="project" value="TreeGrafter"/>
</dbReference>